<dbReference type="RefSeq" id="WP_344341071.1">
    <property type="nucleotide sequence ID" value="NZ_BAAAQT010000005.1"/>
</dbReference>
<reference evidence="4 5" key="1">
    <citation type="journal article" date="2019" name="Int. J. Syst. Evol. Microbiol.">
        <title>The Global Catalogue of Microorganisms (GCM) 10K type strain sequencing project: providing services to taxonomists for standard genome sequencing and annotation.</title>
        <authorList>
            <consortium name="The Broad Institute Genomics Platform"/>
            <consortium name="The Broad Institute Genome Sequencing Center for Infectious Disease"/>
            <person name="Wu L."/>
            <person name="Ma J."/>
        </authorList>
    </citation>
    <scope>NUCLEOTIDE SEQUENCE [LARGE SCALE GENOMIC DNA]</scope>
    <source>
        <strain evidence="4 5">JCM 16026</strain>
    </source>
</reference>
<proteinExistence type="predicted"/>
<feature type="domain" description="N-acetyltransferase" evidence="3">
    <location>
        <begin position="4"/>
        <end position="152"/>
    </location>
</feature>
<protein>
    <recommendedName>
        <fullName evidence="3">N-acetyltransferase domain-containing protein</fullName>
    </recommendedName>
</protein>
<gene>
    <name evidence="4" type="ORF">GCM10009846_09980</name>
</gene>
<dbReference type="Proteomes" id="UP001501599">
    <property type="component" value="Unassembled WGS sequence"/>
</dbReference>
<dbReference type="PROSITE" id="PS51186">
    <property type="entry name" value="GNAT"/>
    <property type="match status" value="1"/>
</dbReference>
<keyword evidence="2" id="KW-0012">Acyltransferase</keyword>
<evidence type="ECO:0000256" key="2">
    <source>
        <dbReference type="ARBA" id="ARBA00023315"/>
    </source>
</evidence>
<dbReference type="SUPFAM" id="SSF55729">
    <property type="entry name" value="Acyl-CoA N-acyltransferases (Nat)"/>
    <property type="match status" value="1"/>
</dbReference>
<name>A0ABN3AN53_9MICO</name>
<dbReference type="InterPro" id="IPR016181">
    <property type="entry name" value="Acyl_CoA_acyltransferase"/>
</dbReference>
<evidence type="ECO:0000313" key="5">
    <source>
        <dbReference type="Proteomes" id="UP001501599"/>
    </source>
</evidence>
<organism evidence="4 5">
    <name type="scientific">Agrococcus versicolor</name>
    <dbReference type="NCBI Taxonomy" id="501482"/>
    <lineage>
        <taxon>Bacteria</taxon>
        <taxon>Bacillati</taxon>
        <taxon>Actinomycetota</taxon>
        <taxon>Actinomycetes</taxon>
        <taxon>Micrococcales</taxon>
        <taxon>Microbacteriaceae</taxon>
        <taxon>Agrococcus</taxon>
    </lineage>
</organism>
<evidence type="ECO:0000313" key="4">
    <source>
        <dbReference type="EMBL" id="GAA2172356.1"/>
    </source>
</evidence>
<dbReference type="Gene3D" id="3.40.630.30">
    <property type="match status" value="1"/>
</dbReference>
<comment type="caution">
    <text evidence="4">The sequence shown here is derived from an EMBL/GenBank/DDBJ whole genome shotgun (WGS) entry which is preliminary data.</text>
</comment>
<evidence type="ECO:0000259" key="3">
    <source>
        <dbReference type="PROSITE" id="PS51186"/>
    </source>
</evidence>
<dbReference type="EMBL" id="BAAAQT010000005">
    <property type="protein sequence ID" value="GAA2172356.1"/>
    <property type="molecule type" value="Genomic_DNA"/>
</dbReference>
<dbReference type="PANTHER" id="PTHR43877">
    <property type="entry name" value="AMINOALKYLPHOSPHONATE N-ACETYLTRANSFERASE-RELATED-RELATED"/>
    <property type="match status" value="1"/>
</dbReference>
<dbReference type="Pfam" id="PF13508">
    <property type="entry name" value="Acetyltransf_7"/>
    <property type="match status" value="1"/>
</dbReference>
<dbReference type="InterPro" id="IPR050832">
    <property type="entry name" value="Bact_Acetyltransf"/>
</dbReference>
<dbReference type="InterPro" id="IPR000182">
    <property type="entry name" value="GNAT_dom"/>
</dbReference>
<accession>A0ABN3AN53</accession>
<dbReference type="CDD" id="cd04301">
    <property type="entry name" value="NAT_SF"/>
    <property type="match status" value="1"/>
</dbReference>
<sequence>MSVQVVERRDPAAVERLLRSLPAWFGIEEAIVAYVEQVRTASASFVAVVDDRVVGAALVERRSPALVELALIAVHAEQRGAGIGRALVDAAATWAASAGAAAFEVHTVGPSFEDDGYAATRAFYRSCGFLPVREVEGLDWDGPTLILERPLAVP</sequence>
<keyword evidence="5" id="KW-1185">Reference proteome</keyword>
<evidence type="ECO:0000256" key="1">
    <source>
        <dbReference type="ARBA" id="ARBA00022679"/>
    </source>
</evidence>
<keyword evidence="1" id="KW-0808">Transferase</keyword>